<feature type="domain" description="TonB-dependent receptor plug" evidence="11">
    <location>
        <begin position="54"/>
        <end position="172"/>
    </location>
</feature>
<dbReference type="SUPFAM" id="SSF56935">
    <property type="entry name" value="Porins"/>
    <property type="match status" value="1"/>
</dbReference>
<evidence type="ECO:0000256" key="2">
    <source>
        <dbReference type="ARBA" id="ARBA00022448"/>
    </source>
</evidence>
<dbReference type="GO" id="GO:0032259">
    <property type="term" value="P:methylation"/>
    <property type="evidence" value="ECO:0007669"/>
    <property type="project" value="UniProtKB-KW"/>
</dbReference>
<dbReference type="Gene3D" id="2.40.170.20">
    <property type="entry name" value="TonB-dependent receptor, beta-barrel domain"/>
    <property type="match status" value="1"/>
</dbReference>
<accession>A0ABS0HEN0</accession>
<dbReference type="InterPro" id="IPR039426">
    <property type="entry name" value="TonB-dep_rcpt-like"/>
</dbReference>
<dbReference type="Pfam" id="PF00593">
    <property type="entry name" value="TonB_dep_Rec_b-barrel"/>
    <property type="match status" value="1"/>
</dbReference>
<keyword evidence="12" id="KW-0808">Transferase</keyword>
<evidence type="ECO:0000256" key="4">
    <source>
        <dbReference type="ARBA" id="ARBA00022692"/>
    </source>
</evidence>
<organism evidence="12 13">
    <name type="scientific">Novosphingobium jiangmenense</name>
    <dbReference type="NCBI Taxonomy" id="2791981"/>
    <lineage>
        <taxon>Bacteria</taxon>
        <taxon>Pseudomonadati</taxon>
        <taxon>Pseudomonadota</taxon>
        <taxon>Alphaproteobacteria</taxon>
        <taxon>Sphingomonadales</taxon>
        <taxon>Sphingomonadaceae</taxon>
        <taxon>Novosphingobium</taxon>
    </lineage>
</organism>
<comment type="similarity">
    <text evidence="8 9">Belongs to the TonB-dependent receptor family.</text>
</comment>
<keyword evidence="7 8" id="KW-0998">Cell outer membrane</keyword>
<keyword evidence="2 8" id="KW-0813">Transport</keyword>
<dbReference type="InterPro" id="IPR012910">
    <property type="entry name" value="Plug_dom"/>
</dbReference>
<keyword evidence="5 9" id="KW-0798">TonB box</keyword>
<feature type="domain" description="TonB-dependent receptor-like beta-barrel" evidence="10">
    <location>
        <begin position="436"/>
        <end position="956"/>
    </location>
</feature>
<keyword evidence="12" id="KW-0489">Methyltransferase</keyword>
<keyword evidence="4 8" id="KW-0812">Transmembrane</keyword>
<protein>
    <submittedName>
        <fullName evidence="12">TonB-dependent receptor</fullName>
    </submittedName>
</protein>
<evidence type="ECO:0000256" key="8">
    <source>
        <dbReference type="PROSITE-ProRule" id="PRU01360"/>
    </source>
</evidence>
<dbReference type="RefSeq" id="WP_196275088.1">
    <property type="nucleotide sequence ID" value="NZ_JADQDC010000003.1"/>
</dbReference>
<evidence type="ECO:0000259" key="11">
    <source>
        <dbReference type="Pfam" id="PF07715"/>
    </source>
</evidence>
<comment type="caution">
    <text evidence="12">The sequence shown here is derived from an EMBL/GenBank/DDBJ whole genome shotgun (WGS) entry which is preliminary data.</text>
</comment>
<evidence type="ECO:0000256" key="9">
    <source>
        <dbReference type="RuleBase" id="RU003357"/>
    </source>
</evidence>
<dbReference type="Proteomes" id="UP000600799">
    <property type="component" value="Unassembled WGS sequence"/>
</dbReference>
<evidence type="ECO:0000256" key="5">
    <source>
        <dbReference type="ARBA" id="ARBA00023077"/>
    </source>
</evidence>
<evidence type="ECO:0000256" key="7">
    <source>
        <dbReference type="ARBA" id="ARBA00023237"/>
    </source>
</evidence>
<sequence>MGFALISTAAFAQDAATTAAPQSVDCGVTPDDPSCGDAQTIVVTGSILRRTDTETVSPVTTVTQENLDQRGISTVQEGLQTLAANNGPALTNSFTANGAFAAGASAISLRGLSTNSTLVLFDGLRAAYYPLADDGSRNFVDLNTIPDDIVDRVQVLRDGASAAYGADAIAGVVNIITKREFKGVRARGEAGISDRGDASQYRLSLTAGMGDIEEDGYNAYVSGFYYKSNKLMNRDRPYPFNTDNQTGVCSPDGDCGSDDRLNSPTATSYTGFTGPLIVRPYDATNTTALGRFQLLNTVGCDSPYTLTPAQLAASAAAPLQTCTVDLTRKYGVIQPDIERWGVSARVTGQLNDSIEAYAEFNFLQSKSSYTGLPEQVARNSNAGILFPGFSTSNNAATRAPGSFALTLPVFVCANGVGDASGLNTGCNATNGTLNPNNPFAAAGQLARIQGRLFDRPTFNETRNRAYRGAIGIKGDLTDTINFDFGATAMHDDLRRRQEGYVYIANLLTAVARGTYNFVDPTQNTQAQNDFLRPTQILNATSDQVQFQGTLGADLMELPGGKLQVAVGAGARYEAVDAPSGNPDTFGPTQRYFTLNAFGTKGSRWVYSGFAEVNAPILEQVEVNLAGRYDKYSSGQNAFSPKAGIKFKPIDQLLIRGTWSKGFRIPSFGEANALPTTGFVTNTSAAFNDAYLSQYGCTVATFSDCPTYIRSGSYGQTTLASPNLKPERSRSFTAGILFEPVRNFSISVDYYNIKKTGVIAQPSNSPALLAYYAGQPIPAGYTVIPDAVSPDFPNATPRIAFVQSQLINANTQRVSGLDFQIDGRVNLTDNIRFTSHLEASYIIKLESDLTASGGGVERYDGTLGNFNLTAGSGTPKWHGYWLNGVQFDDNLEINTTLNYFGGYNLSAVDQGTGYKDCGLNPGYSPSGCDVPRYITFDLQTRFKVNDRFTLSLTALNLFDKMPPVDVVTYGAYLYNPIQGGQGILGRYFKVGFQADF</sequence>
<evidence type="ECO:0000256" key="6">
    <source>
        <dbReference type="ARBA" id="ARBA00023136"/>
    </source>
</evidence>
<keyword evidence="3 8" id="KW-1134">Transmembrane beta strand</keyword>
<evidence type="ECO:0000256" key="1">
    <source>
        <dbReference type="ARBA" id="ARBA00004571"/>
    </source>
</evidence>
<comment type="subcellular location">
    <subcellularLocation>
        <location evidence="1 8">Cell outer membrane</location>
        <topology evidence="1 8">Multi-pass membrane protein</topology>
    </subcellularLocation>
</comment>
<dbReference type="EMBL" id="JADQDC010000003">
    <property type="protein sequence ID" value="MBF9150720.1"/>
    <property type="molecule type" value="Genomic_DNA"/>
</dbReference>
<keyword evidence="6 8" id="KW-0472">Membrane</keyword>
<dbReference type="Pfam" id="PF07715">
    <property type="entry name" value="Plug"/>
    <property type="match status" value="1"/>
</dbReference>
<evidence type="ECO:0000313" key="12">
    <source>
        <dbReference type="EMBL" id="MBF9150720.1"/>
    </source>
</evidence>
<reference evidence="12 13" key="1">
    <citation type="submission" date="2020-11" db="EMBL/GenBank/DDBJ databases">
        <title>The genome sequence of Novosphingobium sp. 1Y9A.</title>
        <authorList>
            <person name="Liu Y."/>
        </authorList>
    </citation>
    <scope>NUCLEOTIDE SEQUENCE [LARGE SCALE GENOMIC DNA]</scope>
    <source>
        <strain evidence="12 13">1Y9A</strain>
    </source>
</reference>
<evidence type="ECO:0000259" key="10">
    <source>
        <dbReference type="Pfam" id="PF00593"/>
    </source>
</evidence>
<evidence type="ECO:0000313" key="13">
    <source>
        <dbReference type="Proteomes" id="UP000600799"/>
    </source>
</evidence>
<dbReference type="InterPro" id="IPR037066">
    <property type="entry name" value="Plug_dom_sf"/>
</dbReference>
<proteinExistence type="inferred from homology"/>
<dbReference type="GO" id="GO:0008168">
    <property type="term" value="F:methyltransferase activity"/>
    <property type="evidence" value="ECO:0007669"/>
    <property type="project" value="UniProtKB-KW"/>
</dbReference>
<dbReference type="InterPro" id="IPR000531">
    <property type="entry name" value="Beta-barrel_TonB"/>
</dbReference>
<keyword evidence="13" id="KW-1185">Reference proteome</keyword>
<name>A0ABS0HEN0_9SPHN</name>
<dbReference type="PROSITE" id="PS52016">
    <property type="entry name" value="TONB_DEPENDENT_REC_3"/>
    <property type="match status" value="1"/>
</dbReference>
<dbReference type="PANTHER" id="PTHR47234">
    <property type="match status" value="1"/>
</dbReference>
<dbReference type="PANTHER" id="PTHR47234:SF2">
    <property type="entry name" value="TONB-DEPENDENT RECEPTOR"/>
    <property type="match status" value="1"/>
</dbReference>
<dbReference type="Gene3D" id="2.170.130.10">
    <property type="entry name" value="TonB-dependent receptor, plug domain"/>
    <property type="match status" value="1"/>
</dbReference>
<keyword evidence="12" id="KW-0675">Receptor</keyword>
<dbReference type="InterPro" id="IPR036942">
    <property type="entry name" value="Beta-barrel_TonB_sf"/>
</dbReference>
<gene>
    <name evidence="12" type="ORF">I2488_06870</name>
</gene>
<evidence type="ECO:0000256" key="3">
    <source>
        <dbReference type="ARBA" id="ARBA00022452"/>
    </source>
</evidence>